<dbReference type="RefSeq" id="XP_041164173.1">
    <property type="nucleotide sequence ID" value="XM_041309023.1"/>
</dbReference>
<evidence type="ECO:0000313" key="5">
    <source>
        <dbReference type="Proteomes" id="UP000719766"/>
    </source>
</evidence>
<evidence type="ECO:0000256" key="1">
    <source>
        <dbReference type="ARBA" id="ARBA00008430"/>
    </source>
</evidence>
<comment type="caution">
    <text evidence="4">The sequence shown here is derived from an EMBL/GenBank/DDBJ whole genome shotgun (WGS) entry which is preliminary data.</text>
</comment>
<dbReference type="PANTHER" id="PTHR10666">
    <property type="entry name" value="UBIQUITIN"/>
    <property type="match status" value="1"/>
</dbReference>
<keyword evidence="5" id="KW-1185">Reference proteome</keyword>
<protein>
    <submittedName>
        <fullName evidence="4">Ubiquitin family-domain-containing protein</fullName>
    </submittedName>
</protein>
<dbReference type="OrthoDB" id="2662351at2759"/>
<dbReference type="EMBL" id="JABBWE010000009">
    <property type="protein sequence ID" value="KAG1800187.1"/>
    <property type="molecule type" value="Genomic_DNA"/>
</dbReference>
<evidence type="ECO:0000256" key="2">
    <source>
        <dbReference type="ARBA" id="ARBA00022499"/>
    </source>
</evidence>
<accession>A0A9P7DQ12</accession>
<keyword evidence="2" id="KW-1017">Isopeptide bond</keyword>
<evidence type="ECO:0000259" key="3">
    <source>
        <dbReference type="PROSITE" id="PS50053"/>
    </source>
</evidence>
<organism evidence="4 5">
    <name type="scientific">Suillus plorans</name>
    <dbReference type="NCBI Taxonomy" id="116603"/>
    <lineage>
        <taxon>Eukaryota</taxon>
        <taxon>Fungi</taxon>
        <taxon>Dikarya</taxon>
        <taxon>Basidiomycota</taxon>
        <taxon>Agaricomycotina</taxon>
        <taxon>Agaricomycetes</taxon>
        <taxon>Agaricomycetidae</taxon>
        <taxon>Boletales</taxon>
        <taxon>Suillineae</taxon>
        <taxon>Suillaceae</taxon>
        <taxon>Suillus</taxon>
    </lineage>
</organism>
<dbReference type="GeneID" id="64602787"/>
<comment type="similarity">
    <text evidence="1">Belongs to the ubiquitin family.</text>
</comment>
<dbReference type="SMART" id="SM00213">
    <property type="entry name" value="UBQ"/>
    <property type="match status" value="1"/>
</dbReference>
<dbReference type="InterPro" id="IPR000626">
    <property type="entry name" value="Ubiquitin-like_dom"/>
</dbReference>
<dbReference type="SUPFAM" id="SSF54236">
    <property type="entry name" value="Ubiquitin-like"/>
    <property type="match status" value="1"/>
</dbReference>
<dbReference type="FunFam" id="3.10.20.90:FF:000009">
    <property type="entry name" value="Ubiquitin-60S ribosomal protein"/>
    <property type="match status" value="1"/>
</dbReference>
<dbReference type="AlphaFoldDB" id="A0A9P7DQ12"/>
<feature type="domain" description="Ubiquitin-like" evidence="3">
    <location>
        <begin position="48"/>
        <end position="122"/>
    </location>
</feature>
<dbReference type="PRINTS" id="PR00348">
    <property type="entry name" value="UBIQUITIN"/>
</dbReference>
<dbReference type="Pfam" id="PF00240">
    <property type="entry name" value="ubiquitin"/>
    <property type="match status" value="1"/>
</dbReference>
<reference evidence="4" key="1">
    <citation type="journal article" date="2020" name="New Phytol.">
        <title>Comparative genomics reveals dynamic genome evolution in host specialist ectomycorrhizal fungi.</title>
        <authorList>
            <person name="Lofgren L.A."/>
            <person name="Nguyen N.H."/>
            <person name="Vilgalys R."/>
            <person name="Ruytinx J."/>
            <person name="Liao H.L."/>
            <person name="Branco S."/>
            <person name="Kuo A."/>
            <person name="LaButti K."/>
            <person name="Lipzen A."/>
            <person name="Andreopoulos W."/>
            <person name="Pangilinan J."/>
            <person name="Riley R."/>
            <person name="Hundley H."/>
            <person name="Na H."/>
            <person name="Barry K."/>
            <person name="Grigoriev I.V."/>
            <person name="Stajich J.E."/>
            <person name="Kennedy P.G."/>
        </authorList>
    </citation>
    <scope>NUCLEOTIDE SEQUENCE</scope>
    <source>
        <strain evidence="4">S12</strain>
    </source>
</reference>
<dbReference type="Proteomes" id="UP000719766">
    <property type="component" value="Unassembled WGS sequence"/>
</dbReference>
<sequence length="155" mass="16824">MPIHSAEKATIKFSGAIHPRKSIIIRIPHASHLTSGASPLPANGLSTFRLLICLHGGTLTLEMESSDTIDNVKAKIQDKEGIPTDQQRLTFAGKQLEDGRTLSDYNIQKESTLHLILRLRGGTQIFPPTLFIPPPLLSIPPSSATTTSRRSPPST</sequence>
<name>A0A9P7DQ12_9AGAM</name>
<dbReference type="InterPro" id="IPR050158">
    <property type="entry name" value="Ubiquitin_ubiquitin-like"/>
</dbReference>
<gene>
    <name evidence="4" type="ORF">HD556DRAFT_1505364</name>
</gene>
<proteinExistence type="inferred from homology"/>
<evidence type="ECO:0000313" key="4">
    <source>
        <dbReference type="EMBL" id="KAG1800187.1"/>
    </source>
</evidence>
<dbReference type="PROSITE" id="PS50053">
    <property type="entry name" value="UBIQUITIN_2"/>
    <property type="match status" value="1"/>
</dbReference>
<dbReference type="InterPro" id="IPR019956">
    <property type="entry name" value="Ubiquitin_dom"/>
</dbReference>
<dbReference type="Gene3D" id="3.10.20.90">
    <property type="entry name" value="Phosphatidylinositol 3-kinase Catalytic Subunit, Chain A, domain 1"/>
    <property type="match status" value="1"/>
</dbReference>
<dbReference type="InterPro" id="IPR029071">
    <property type="entry name" value="Ubiquitin-like_domsf"/>
</dbReference>